<evidence type="ECO:0000259" key="4">
    <source>
        <dbReference type="PROSITE" id="PS01124"/>
    </source>
</evidence>
<evidence type="ECO:0000313" key="6">
    <source>
        <dbReference type="Proteomes" id="UP001243717"/>
    </source>
</evidence>
<dbReference type="PANTHER" id="PTHR43280:SF29">
    <property type="entry name" value="ARAC-FAMILY TRANSCRIPTIONAL REGULATOR"/>
    <property type="match status" value="1"/>
</dbReference>
<protein>
    <submittedName>
        <fullName evidence="5">AraC family transcriptional regulator</fullName>
    </submittedName>
</protein>
<keyword evidence="2" id="KW-0238">DNA-binding</keyword>
<name>A0ABU1AGM7_9BACT</name>
<dbReference type="Gene3D" id="1.10.10.60">
    <property type="entry name" value="Homeodomain-like"/>
    <property type="match status" value="1"/>
</dbReference>
<dbReference type="EMBL" id="JARXIC010000002">
    <property type="protein sequence ID" value="MDQ8193000.1"/>
    <property type="molecule type" value="Genomic_DNA"/>
</dbReference>
<dbReference type="RefSeq" id="WP_308983509.1">
    <property type="nucleotide sequence ID" value="NZ_JARXIC010000002.1"/>
</dbReference>
<keyword evidence="1" id="KW-0805">Transcription regulation</keyword>
<dbReference type="InterPro" id="IPR018062">
    <property type="entry name" value="HTH_AraC-typ_CS"/>
</dbReference>
<dbReference type="SMART" id="SM00342">
    <property type="entry name" value="HTH_ARAC"/>
    <property type="match status" value="1"/>
</dbReference>
<keyword evidence="6" id="KW-1185">Reference proteome</keyword>
<dbReference type="Pfam" id="PF12833">
    <property type="entry name" value="HTH_18"/>
    <property type="match status" value="1"/>
</dbReference>
<feature type="domain" description="HTH araC/xylS-type" evidence="4">
    <location>
        <begin position="190"/>
        <end position="288"/>
    </location>
</feature>
<proteinExistence type="predicted"/>
<dbReference type="PANTHER" id="PTHR43280">
    <property type="entry name" value="ARAC-FAMILY TRANSCRIPTIONAL REGULATOR"/>
    <property type="match status" value="1"/>
</dbReference>
<comment type="caution">
    <text evidence="5">The sequence shown here is derived from an EMBL/GenBank/DDBJ whole genome shotgun (WGS) entry which is preliminary data.</text>
</comment>
<evidence type="ECO:0000256" key="2">
    <source>
        <dbReference type="ARBA" id="ARBA00023125"/>
    </source>
</evidence>
<gene>
    <name evidence="5" type="ORF">QEH59_01085</name>
</gene>
<dbReference type="PROSITE" id="PS00041">
    <property type="entry name" value="HTH_ARAC_FAMILY_1"/>
    <property type="match status" value="1"/>
</dbReference>
<keyword evidence="3" id="KW-0804">Transcription</keyword>
<evidence type="ECO:0000256" key="3">
    <source>
        <dbReference type="ARBA" id="ARBA00023163"/>
    </source>
</evidence>
<dbReference type="InterPro" id="IPR018060">
    <property type="entry name" value="HTH_AraC"/>
</dbReference>
<organism evidence="5 6">
    <name type="scientific">Thalassobacterium sedimentorum</name>
    <dbReference type="NCBI Taxonomy" id="3041258"/>
    <lineage>
        <taxon>Bacteria</taxon>
        <taxon>Pseudomonadati</taxon>
        <taxon>Verrucomicrobiota</taxon>
        <taxon>Opitutia</taxon>
        <taxon>Puniceicoccales</taxon>
        <taxon>Coraliomargaritaceae</taxon>
        <taxon>Thalassobacterium</taxon>
    </lineage>
</organism>
<dbReference type="InterPro" id="IPR009057">
    <property type="entry name" value="Homeodomain-like_sf"/>
</dbReference>
<dbReference type="SUPFAM" id="SSF46689">
    <property type="entry name" value="Homeodomain-like"/>
    <property type="match status" value="2"/>
</dbReference>
<reference evidence="5 6" key="1">
    <citation type="submission" date="2023-04" db="EMBL/GenBank/DDBJ databases">
        <title>A novel bacteria isolated from coastal sediment.</title>
        <authorList>
            <person name="Liu X.-J."/>
            <person name="Du Z.-J."/>
        </authorList>
    </citation>
    <scope>NUCLEOTIDE SEQUENCE [LARGE SCALE GENOMIC DNA]</scope>
    <source>
        <strain evidence="5 6">SDUM461004</strain>
    </source>
</reference>
<sequence>MNQFQLDAFEALPEPSNYFEGVRTADPLHVDNVLLFYRPHFLEATQHGAIRWLHSRHILVSNFGVPGVAHLNMIPYQVNQFSAILISPYELHFFTAIEQPLSAWLFMTFETETPLAFQSEQNPVITLSASHVDRLATLASWAVQRKYNTLQSNQFIAQTTELLESLRPQWSRRGTTATQIASNSSHALLNRISKHLKANPALSLSIAQLAATSDCSERHLRRMFQQRTGMPLGAFLKKYRISRIIQLVGRDGLSLSKAAEICGYSAPSALSRAFKAHTGRTPREFFKPE</sequence>
<evidence type="ECO:0000313" key="5">
    <source>
        <dbReference type="EMBL" id="MDQ8193000.1"/>
    </source>
</evidence>
<dbReference type="PROSITE" id="PS01124">
    <property type="entry name" value="HTH_ARAC_FAMILY_2"/>
    <property type="match status" value="1"/>
</dbReference>
<dbReference type="Proteomes" id="UP001243717">
    <property type="component" value="Unassembled WGS sequence"/>
</dbReference>
<accession>A0ABU1AGM7</accession>
<evidence type="ECO:0000256" key="1">
    <source>
        <dbReference type="ARBA" id="ARBA00023015"/>
    </source>
</evidence>